<proteinExistence type="predicted"/>
<dbReference type="Proteomes" id="UP001311232">
    <property type="component" value="Unassembled WGS sequence"/>
</dbReference>
<evidence type="ECO:0000313" key="1">
    <source>
        <dbReference type="EMBL" id="KAK5611250.1"/>
    </source>
</evidence>
<reference evidence="1 2" key="1">
    <citation type="submission" date="2021-06" db="EMBL/GenBank/DDBJ databases">
        <authorList>
            <person name="Palmer J.M."/>
        </authorList>
    </citation>
    <scope>NUCLEOTIDE SEQUENCE [LARGE SCALE GENOMIC DNA]</scope>
    <source>
        <strain evidence="1 2">MEX-2019</strain>
        <tissue evidence="1">Muscle</tissue>
    </source>
</reference>
<gene>
    <name evidence="1" type="ORF">CRENBAI_019822</name>
</gene>
<keyword evidence="2" id="KW-1185">Reference proteome</keyword>
<accession>A0AAV9RQB9</accession>
<sequence length="108" mass="11784">MFLRAVTLPVITILPAPTPMMTVHNPLNRVGRMPINQIGGRRGLRSRAQGAGILGDVEGGMDMQVGRQAQMDDSQTDYGDNFGPINLGESFLDLDFKGTSREESQTHN</sequence>
<name>A0AAV9RQB9_9TELE</name>
<comment type="caution">
    <text evidence="1">The sequence shown here is derived from an EMBL/GenBank/DDBJ whole genome shotgun (WGS) entry which is preliminary data.</text>
</comment>
<dbReference type="EMBL" id="JAHHUM010001492">
    <property type="protein sequence ID" value="KAK5611250.1"/>
    <property type="molecule type" value="Genomic_DNA"/>
</dbReference>
<evidence type="ECO:0000313" key="2">
    <source>
        <dbReference type="Proteomes" id="UP001311232"/>
    </source>
</evidence>
<protein>
    <submittedName>
        <fullName evidence="1">Uncharacterized protein</fullName>
    </submittedName>
</protein>
<organism evidence="1 2">
    <name type="scientific">Crenichthys baileyi</name>
    <name type="common">White River springfish</name>
    <dbReference type="NCBI Taxonomy" id="28760"/>
    <lineage>
        <taxon>Eukaryota</taxon>
        <taxon>Metazoa</taxon>
        <taxon>Chordata</taxon>
        <taxon>Craniata</taxon>
        <taxon>Vertebrata</taxon>
        <taxon>Euteleostomi</taxon>
        <taxon>Actinopterygii</taxon>
        <taxon>Neopterygii</taxon>
        <taxon>Teleostei</taxon>
        <taxon>Neoteleostei</taxon>
        <taxon>Acanthomorphata</taxon>
        <taxon>Ovalentaria</taxon>
        <taxon>Atherinomorphae</taxon>
        <taxon>Cyprinodontiformes</taxon>
        <taxon>Goodeidae</taxon>
        <taxon>Crenichthys</taxon>
    </lineage>
</organism>
<dbReference type="AlphaFoldDB" id="A0AAV9RQB9"/>